<feature type="transmembrane region" description="Helical" evidence="3">
    <location>
        <begin position="7"/>
        <end position="28"/>
    </location>
</feature>
<keyword evidence="2" id="KW-0560">Oxidoreductase</keyword>
<dbReference type="PANTHER" id="PTHR48267">
    <property type="entry name" value="CUPREDOXIN SUPERFAMILY PROTEIN"/>
    <property type="match status" value="1"/>
</dbReference>
<reference evidence="6 7" key="1">
    <citation type="submission" date="2019-03" db="EMBL/GenBank/DDBJ databases">
        <title>Genomic Encyclopedia of Type Strains, Phase IV (KMG-IV): sequencing the most valuable type-strain genomes for metagenomic binning, comparative biology and taxonomic classification.</title>
        <authorList>
            <person name="Goeker M."/>
        </authorList>
    </citation>
    <scope>NUCLEOTIDE SEQUENCE [LARGE SCALE GENOMIC DNA]</scope>
    <source>
        <strain evidence="6 7">DSM 25059</strain>
    </source>
</reference>
<dbReference type="InterPro" id="IPR011706">
    <property type="entry name" value="Cu-oxidase_C"/>
</dbReference>
<dbReference type="CDD" id="cd13867">
    <property type="entry name" value="CuRO_2_CueO_FtsP"/>
    <property type="match status" value="1"/>
</dbReference>
<evidence type="ECO:0000256" key="3">
    <source>
        <dbReference type="SAM" id="Phobius"/>
    </source>
</evidence>
<evidence type="ECO:0000313" key="7">
    <source>
        <dbReference type="Proteomes" id="UP000295493"/>
    </source>
</evidence>
<protein>
    <submittedName>
        <fullName evidence="6">FtsP/CotA-like multicopper oxidase with cupredoxin domain</fullName>
    </submittedName>
</protein>
<dbReference type="Pfam" id="PF07731">
    <property type="entry name" value="Cu-oxidase_2"/>
    <property type="match status" value="1"/>
</dbReference>
<evidence type="ECO:0000313" key="6">
    <source>
        <dbReference type="EMBL" id="TDN85333.1"/>
    </source>
</evidence>
<evidence type="ECO:0000259" key="5">
    <source>
        <dbReference type="Pfam" id="PF07732"/>
    </source>
</evidence>
<dbReference type="InterPro" id="IPR011707">
    <property type="entry name" value="Cu-oxidase-like_N"/>
</dbReference>
<proteinExistence type="predicted"/>
<organism evidence="6 7">
    <name type="scientific">Stakelama pacifica</name>
    <dbReference type="NCBI Taxonomy" id="517720"/>
    <lineage>
        <taxon>Bacteria</taxon>
        <taxon>Pseudomonadati</taxon>
        <taxon>Pseudomonadota</taxon>
        <taxon>Alphaproteobacteria</taxon>
        <taxon>Sphingomonadales</taxon>
        <taxon>Sphingomonadaceae</taxon>
        <taxon>Stakelama</taxon>
    </lineage>
</organism>
<dbReference type="Gene3D" id="2.60.40.420">
    <property type="entry name" value="Cupredoxins - blue copper proteins"/>
    <property type="match status" value="3"/>
</dbReference>
<dbReference type="InterPro" id="IPR045087">
    <property type="entry name" value="Cu-oxidase_fam"/>
</dbReference>
<dbReference type="CDD" id="cd13890">
    <property type="entry name" value="CuRO_3_CueO_FtsP"/>
    <property type="match status" value="1"/>
</dbReference>
<evidence type="ECO:0000259" key="4">
    <source>
        <dbReference type="Pfam" id="PF07731"/>
    </source>
</evidence>
<comment type="caution">
    <text evidence="6">The sequence shown here is derived from an EMBL/GenBank/DDBJ whole genome shotgun (WGS) entry which is preliminary data.</text>
</comment>
<sequence>MIGRRQLVAGAALGGGMIVAGVTLPGLFDESRTAVSGGTGDRKPLNIPPLLPGVQAGGARQFSLRLQKGVSEFIERRTTPTIGINSAYLGPTLEMHAGERVRMSVVNALDEPATLHWHGFNLPAAADGGPHQPIAPGETWSPSFEIRERGAMFWYHSHMHRRAGPQVYHGLAGAIYVRDRESERLALPGEYGVDDVPLILQDRSFGSAGELIYSPSMMNRMMGVTGDTLLVNGGIGRTFDAGSDRLRLRLLNGSNARFYRLSFSDGRSFHLIGTDGGLLAAALRTDHVILAPAERAQIIVDLQDGLAVKLLAADARRTMMRGGMMARGADRGERFVALDIRPGEARRRWGPLPRRLVDLAPPDASKAVRKRRFVLDMPMGMMSGGGFTINGRSMDMQRIDEAVTVGTDEIWEIENASMMAHPFHVHNVQFRVLDRDGRPASAAELGLKDVVVVRPRERVRILVRFEEYTDRDLPYMYHCHILEHEDAGMMGQFVVRA</sequence>
<accession>A0A4R6FU52</accession>
<dbReference type="Pfam" id="PF07732">
    <property type="entry name" value="Cu-oxidase_3"/>
    <property type="match status" value="1"/>
</dbReference>
<evidence type="ECO:0000256" key="1">
    <source>
        <dbReference type="ARBA" id="ARBA00022723"/>
    </source>
</evidence>
<dbReference type="GO" id="GO:0005507">
    <property type="term" value="F:copper ion binding"/>
    <property type="evidence" value="ECO:0007669"/>
    <property type="project" value="InterPro"/>
</dbReference>
<dbReference type="PANTHER" id="PTHR48267:SF1">
    <property type="entry name" value="BILIRUBIN OXIDASE"/>
    <property type="match status" value="1"/>
</dbReference>
<keyword evidence="3" id="KW-0472">Membrane</keyword>
<keyword evidence="3" id="KW-0812">Transmembrane</keyword>
<dbReference type="AlphaFoldDB" id="A0A4R6FU52"/>
<dbReference type="InterPro" id="IPR002355">
    <property type="entry name" value="Cu_oxidase_Cu_BS"/>
</dbReference>
<dbReference type="GO" id="GO:0016491">
    <property type="term" value="F:oxidoreductase activity"/>
    <property type="evidence" value="ECO:0007669"/>
    <property type="project" value="UniProtKB-KW"/>
</dbReference>
<feature type="domain" description="Plastocyanin-like" evidence="5">
    <location>
        <begin position="73"/>
        <end position="181"/>
    </location>
</feature>
<keyword evidence="1" id="KW-0479">Metal-binding</keyword>
<dbReference type="SUPFAM" id="SSF49503">
    <property type="entry name" value="Cupredoxins"/>
    <property type="match status" value="3"/>
</dbReference>
<dbReference type="InterPro" id="IPR008972">
    <property type="entry name" value="Cupredoxin"/>
</dbReference>
<keyword evidence="3" id="KW-1133">Transmembrane helix</keyword>
<gene>
    <name evidence="6" type="ORF">EV664_10238</name>
</gene>
<dbReference type="Proteomes" id="UP000295493">
    <property type="component" value="Unassembled WGS sequence"/>
</dbReference>
<evidence type="ECO:0000256" key="2">
    <source>
        <dbReference type="ARBA" id="ARBA00023002"/>
    </source>
</evidence>
<dbReference type="CDD" id="cd04232">
    <property type="entry name" value="CuRO_1_CueO_FtsP"/>
    <property type="match status" value="1"/>
</dbReference>
<keyword evidence="7" id="KW-1185">Reference proteome</keyword>
<dbReference type="PROSITE" id="PS00080">
    <property type="entry name" value="MULTICOPPER_OXIDASE2"/>
    <property type="match status" value="1"/>
</dbReference>
<feature type="domain" description="Plastocyanin-like" evidence="4">
    <location>
        <begin position="380"/>
        <end position="496"/>
    </location>
</feature>
<dbReference type="EMBL" id="SNWD01000002">
    <property type="protein sequence ID" value="TDN85333.1"/>
    <property type="molecule type" value="Genomic_DNA"/>
</dbReference>
<name>A0A4R6FU52_9SPHN</name>